<feature type="transmembrane region" description="Helical" evidence="1">
    <location>
        <begin position="21"/>
        <end position="38"/>
    </location>
</feature>
<feature type="transmembrane region" description="Helical" evidence="1">
    <location>
        <begin position="86"/>
        <end position="119"/>
    </location>
</feature>
<dbReference type="RefSeq" id="WP_016418684.1">
    <property type="nucleotide sequence ID" value="NZ_AUAB01000011.1"/>
</dbReference>
<reference evidence="3 4" key="1">
    <citation type="journal article" date="2013" name="Genome Announc.">
        <title>Draft genome sequence of the moderately halophilic gammaproteobacterium Halomonas anticariensis FP35.</title>
        <authorList>
            <person name="Tahrioui A."/>
            <person name="Quesada E."/>
            <person name="Llamas I."/>
        </authorList>
    </citation>
    <scope>NUCLEOTIDE SEQUENCE [LARGE SCALE GENOMIC DNA]</scope>
    <source>
        <strain evidence="4">DSM 16096 / CECT 5854 / LMG 22089 / FP35</strain>
    </source>
</reference>
<dbReference type="EMBL" id="ASTJ01000041">
    <property type="protein sequence ID" value="EPC00417.1"/>
    <property type="molecule type" value="Genomic_DNA"/>
</dbReference>
<protein>
    <recommendedName>
        <fullName evidence="2">DUF1468 domain-containing protein</fullName>
    </recommendedName>
</protein>
<feature type="domain" description="DUF1468" evidence="2">
    <location>
        <begin position="23"/>
        <end position="157"/>
    </location>
</feature>
<keyword evidence="1" id="KW-0812">Transmembrane</keyword>
<gene>
    <name evidence="3" type="ORF">L861_14180</name>
</gene>
<dbReference type="STRING" id="1121939.L861_14180"/>
<comment type="caution">
    <text evidence="3">The sequence shown here is derived from an EMBL/GenBank/DDBJ whole genome shotgun (WGS) entry which is preliminary data.</text>
</comment>
<accession>S2KE21</accession>
<dbReference type="OrthoDB" id="6166151at2"/>
<sequence>MNDATQKRGEIEAACSAHSEYLLPILFIALGSLFIWQSRDMSQLGSIFPVTIAVVTLLAAVLRLGQLVLHRVRDNTERQKGSTSRRVLLVVAMSAWALIMPWVGFLIAGVAGFFTLMMIAQYQPWTARRLLGHLVTGVVLVAGFYGLFAMLLNVPLPVGKWWIG</sequence>
<evidence type="ECO:0000313" key="4">
    <source>
        <dbReference type="Proteomes" id="UP000014463"/>
    </source>
</evidence>
<evidence type="ECO:0000256" key="1">
    <source>
        <dbReference type="SAM" id="Phobius"/>
    </source>
</evidence>
<dbReference type="InterPro" id="IPR009936">
    <property type="entry name" value="DUF1468"/>
</dbReference>
<dbReference type="PATRIC" id="fig|1121939.11.peg.4180"/>
<feature type="transmembrane region" description="Helical" evidence="1">
    <location>
        <begin position="44"/>
        <end position="65"/>
    </location>
</feature>
<keyword evidence="4" id="KW-1185">Reference proteome</keyword>
<organism evidence="3 4">
    <name type="scientific">Litchfieldella anticariensis (strain DSM 16096 / CECT 5854 / CIP 108499 / LMG 22089 / FP35)</name>
    <name type="common">Halomonas anticariensis</name>
    <dbReference type="NCBI Taxonomy" id="1121939"/>
    <lineage>
        <taxon>Bacteria</taxon>
        <taxon>Pseudomonadati</taxon>
        <taxon>Pseudomonadota</taxon>
        <taxon>Gammaproteobacteria</taxon>
        <taxon>Oceanospirillales</taxon>
        <taxon>Halomonadaceae</taxon>
        <taxon>Litchfieldella</taxon>
    </lineage>
</organism>
<dbReference type="Proteomes" id="UP000014463">
    <property type="component" value="Unassembled WGS sequence"/>
</dbReference>
<feature type="transmembrane region" description="Helical" evidence="1">
    <location>
        <begin position="131"/>
        <end position="152"/>
    </location>
</feature>
<keyword evidence="1" id="KW-1133">Transmembrane helix</keyword>
<dbReference type="eggNOG" id="ENOG5032VWT">
    <property type="taxonomic scope" value="Bacteria"/>
</dbReference>
<evidence type="ECO:0000259" key="2">
    <source>
        <dbReference type="Pfam" id="PF07331"/>
    </source>
</evidence>
<proteinExistence type="predicted"/>
<dbReference type="AlphaFoldDB" id="S2KE21"/>
<name>S2KE21_LITA3</name>
<keyword evidence="1" id="KW-0472">Membrane</keyword>
<dbReference type="Pfam" id="PF07331">
    <property type="entry name" value="TctB"/>
    <property type="match status" value="1"/>
</dbReference>
<evidence type="ECO:0000313" key="3">
    <source>
        <dbReference type="EMBL" id="EPC00417.1"/>
    </source>
</evidence>